<dbReference type="InterPro" id="IPR050330">
    <property type="entry name" value="Bact_OuterMem_StrucFunc"/>
</dbReference>
<proteinExistence type="inferred from homology"/>
<evidence type="ECO:0000256" key="6">
    <source>
        <dbReference type="ARBA" id="ARBA00023288"/>
    </source>
</evidence>
<evidence type="ECO:0000256" key="9">
    <source>
        <dbReference type="SAM" id="Phobius"/>
    </source>
</evidence>
<evidence type="ECO:0000256" key="8">
    <source>
        <dbReference type="PROSITE-ProRule" id="PRU00473"/>
    </source>
</evidence>
<evidence type="ECO:0000256" key="5">
    <source>
        <dbReference type="ARBA" id="ARBA00023237"/>
    </source>
</evidence>
<feature type="transmembrane region" description="Helical" evidence="9">
    <location>
        <begin position="45"/>
        <end position="62"/>
    </location>
</feature>
<dbReference type="Proteomes" id="UP000315925">
    <property type="component" value="Chromosome"/>
</dbReference>
<dbReference type="SUPFAM" id="SSF103088">
    <property type="entry name" value="OmpA-like"/>
    <property type="match status" value="1"/>
</dbReference>
<keyword evidence="5" id="KW-0998">Cell outer membrane</keyword>
<keyword evidence="2" id="KW-0732">Signal</keyword>
<dbReference type="GO" id="GO:0009279">
    <property type="term" value="C:cell outer membrane"/>
    <property type="evidence" value="ECO:0007669"/>
    <property type="project" value="UniProtKB-SubCell"/>
</dbReference>
<dbReference type="GO" id="GO:0051301">
    <property type="term" value="P:cell division"/>
    <property type="evidence" value="ECO:0007669"/>
    <property type="project" value="InterPro"/>
</dbReference>
<keyword evidence="4" id="KW-0564">Palmitate</keyword>
<sequence length="211" mass="23768">MPLQGLAISNKNHKKFENKPLLSILYVPSGGIMKRLLPFSKYNPFFLFFLFACLLAFSWTGCAKHPKGKEKPTAEEEFLESSPLPSRGAFNPDFDVDYSPFKDQTIYFAFDSSAIPATERGKIEKIAQWMNDHPGDSILLAGHCDERGTEEYNRGLGERRAIAVREYLVGLGVAPERIHTISYGKDRPAAIGHTEADYAKNRRVEIGEIRK</sequence>
<keyword evidence="3 8" id="KW-0472">Membrane</keyword>
<evidence type="ECO:0000256" key="3">
    <source>
        <dbReference type="ARBA" id="ARBA00023136"/>
    </source>
</evidence>
<reference evidence="12" key="1">
    <citation type="submission" date="2019-03" db="EMBL/GenBank/DDBJ databases">
        <title>Complete genome of Methylacidiphilum kamchatkense Kam1.</title>
        <authorList>
            <person name="Kruse T."/>
            <person name="Murarilal Ratnadevi C."/>
            <person name="Erikstad H.-A."/>
            <person name="Birkeland N.-K."/>
        </authorList>
    </citation>
    <scope>NUCLEOTIDE SEQUENCE [LARGE SCALE GENOMIC DNA]</scope>
    <source>
        <strain evidence="12">kam1</strain>
    </source>
</reference>
<dbReference type="STRING" id="1202785.A946_06540"/>
<evidence type="ECO:0000256" key="7">
    <source>
        <dbReference type="HAMAP-Rule" id="MF_02204"/>
    </source>
</evidence>
<dbReference type="InterPro" id="IPR036737">
    <property type="entry name" value="OmpA-like_sf"/>
</dbReference>
<dbReference type="CDD" id="cd07185">
    <property type="entry name" value="OmpA_C-like"/>
    <property type="match status" value="1"/>
</dbReference>
<dbReference type="PANTHER" id="PTHR30329">
    <property type="entry name" value="STATOR ELEMENT OF FLAGELLAR MOTOR COMPLEX"/>
    <property type="match status" value="1"/>
</dbReference>
<keyword evidence="9" id="KW-1133">Transmembrane helix</keyword>
<keyword evidence="9" id="KW-0812">Transmembrane</keyword>
<evidence type="ECO:0000313" key="11">
    <source>
        <dbReference type="EMBL" id="QDQ43361.1"/>
    </source>
</evidence>
<evidence type="ECO:0000256" key="2">
    <source>
        <dbReference type="ARBA" id="ARBA00022729"/>
    </source>
</evidence>
<evidence type="ECO:0000313" key="12">
    <source>
        <dbReference type="Proteomes" id="UP000315925"/>
    </source>
</evidence>
<organism evidence="11 12">
    <name type="scientific">Methylacidiphilum kamchatkense Kam1</name>
    <dbReference type="NCBI Taxonomy" id="1202785"/>
    <lineage>
        <taxon>Bacteria</taxon>
        <taxon>Pseudomonadati</taxon>
        <taxon>Verrucomicrobiota</taxon>
        <taxon>Methylacidiphilae</taxon>
        <taxon>Methylacidiphilales</taxon>
        <taxon>Methylacidiphilaceae</taxon>
        <taxon>Methylacidiphilum (ex Ratnadevi et al. 2023)</taxon>
    </lineage>
</organism>
<protein>
    <recommendedName>
        <fullName evidence="7">Peptidoglycan-associated protein</fullName>
    </recommendedName>
</protein>
<gene>
    <name evidence="7" type="primary">pal</name>
    <name evidence="11" type="ORF">kam1_2153</name>
</gene>
<keyword evidence="6 11" id="KW-0449">Lipoprotein</keyword>
<dbReference type="AlphaFoldDB" id="A0A516TQ56"/>
<dbReference type="PRINTS" id="PR01021">
    <property type="entry name" value="OMPADOMAIN"/>
</dbReference>
<dbReference type="HAMAP" id="MF_02204">
    <property type="entry name" value="Pal"/>
    <property type="match status" value="1"/>
</dbReference>
<evidence type="ECO:0000256" key="1">
    <source>
        <dbReference type="ARBA" id="ARBA00004442"/>
    </source>
</evidence>
<dbReference type="KEGG" id="mkc:kam1_2153"/>
<evidence type="ECO:0000256" key="4">
    <source>
        <dbReference type="ARBA" id="ARBA00023139"/>
    </source>
</evidence>
<dbReference type="PANTHER" id="PTHR30329:SF21">
    <property type="entry name" value="LIPOPROTEIN YIAD-RELATED"/>
    <property type="match status" value="1"/>
</dbReference>
<comment type="similarity">
    <text evidence="7">Belongs to the Pal lipoprotein family.</text>
</comment>
<accession>A0A516TQ56</accession>
<dbReference type="InterPro" id="IPR039001">
    <property type="entry name" value="Pal"/>
</dbReference>
<name>A0A516TQ56_9BACT</name>
<comment type="subcellular location">
    <subcellularLocation>
        <location evidence="1">Cell outer membrane</location>
    </subcellularLocation>
</comment>
<dbReference type="InterPro" id="IPR006664">
    <property type="entry name" value="OMP_bac"/>
</dbReference>
<feature type="domain" description="OmpA-like" evidence="10">
    <location>
        <begin position="95"/>
        <end position="211"/>
    </location>
</feature>
<dbReference type="RefSeq" id="WP_244946077.1">
    <property type="nucleotide sequence ID" value="NZ_CP037899.1"/>
</dbReference>
<dbReference type="Gene3D" id="3.30.1330.60">
    <property type="entry name" value="OmpA-like domain"/>
    <property type="match status" value="1"/>
</dbReference>
<evidence type="ECO:0000259" key="10">
    <source>
        <dbReference type="PROSITE" id="PS51123"/>
    </source>
</evidence>
<dbReference type="InterPro" id="IPR006665">
    <property type="entry name" value="OmpA-like"/>
</dbReference>
<dbReference type="Pfam" id="PF00691">
    <property type="entry name" value="OmpA"/>
    <property type="match status" value="1"/>
</dbReference>
<dbReference type="EMBL" id="CP037899">
    <property type="protein sequence ID" value="QDQ43361.1"/>
    <property type="molecule type" value="Genomic_DNA"/>
</dbReference>
<dbReference type="PROSITE" id="PS51123">
    <property type="entry name" value="OMPA_2"/>
    <property type="match status" value="1"/>
</dbReference>